<dbReference type="RefSeq" id="WP_380226873.1">
    <property type="nucleotide sequence ID" value="NZ_JBHSOF010000024.1"/>
</dbReference>
<organism evidence="1 2">
    <name type="scientific">Kitasatospora misakiensis</name>
    <dbReference type="NCBI Taxonomy" id="67330"/>
    <lineage>
        <taxon>Bacteria</taxon>
        <taxon>Bacillati</taxon>
        <taxon>Actinomycetota</taxon>
        <taxon>Actinomycetes</taxon>
        <taxon>Kitasatosporales</taxon>
        <taxon>Streptomycetaceae</taxon>
        <taxon>Kitasatospora</taxon>
    </lineage>
</organism>
<name>A0ABW0X3R8_9ACTN</name>
<dbReference type="InterPro" id="IPR036388">
    <property type="entry name" value="WH-like_DNA-bd_sf"/>
</dbReference>
<dbReference type="CDD" id="cd00090">
    <property type="entry name" value="HTH_ARSR"/>
    <property type="match status" value="1"/>
</dbReference>
<reference evidence="2" key="1">
    <citation type="journal article" date="2019" name="Int. J. Syst. Evol. Microbiol.">
        <title>The Global Catalogue of Microorganisms (GCM) 10K type strain sequencing project: providing services to taxonomists for standard genome sequencing and annotation.</title>
        <authorList>
            <consortium name="The Broad Institute Genomics Platform"/>
            <consortium name="The Broad Institute Genome Sequencing Center for Infectious Disease"/>
            <person name="Wu L."/>
            <person name="Ma J."/>
        </authorList>
    </citation>
    <scope>NUCLEOTIDE SEQUENCE [LARGE SCALE GENOMIC DNA]</scope>
    <source>
        <strain evidence="2">CGMCC 4.1437</strain>
    </source>
</reference>
<dbReference type="PANTHER" id="PTHR43132">
    <property type="entry name" value="ARSENICAL RESISTANCE OPERON REPRESSOR ARSR-RELATED"/>
    <property type="match status" value="1"/>
</dbReference>
<dbReference type="InterPro" id="IPR011991">
    <property type="entry name" value="ArsR-like_HTH"/>
</dbReference>
<dbReference type="PANTHER" id="PTHR43132:SF6">
    <property type="entry name" value="HTH-TYPE TRANSCRIPTIONAL REPRESSOR CZRA"/>
    <property type="match status" value="1"/>
</dbReference>
<dbReference type="InterPro" id="IPR051011">
    <property type="entry name" value="Metal_resp_trans_reg"/>
</dbReference>
<gene>
    <name evidence="1" type="ORF">ACFP3U_19645</name>
</gene>
<dbReference type="SUPFAM" id="SSF46785">
    <property type="entry name" value="Winged helix' DNA-binding domain"/>
    <property type="match status" value="1"/>
</dbReference>
<comment type="caution">
    <text evidence="1">The sequence shown here is derived from an EMBL/GenBank/DDBJ whole genome shotgun (WGS) entry which is preliminary data.</text>
</comment>
<dbReference type="Pfam" id="PF12840">
    <property type="entry name" value="HTH_20"/>
    <property type="match status" value="1"/>
</dbReference>
<dbReference type="Proteomes" id="UP001595975">
    <property type="component" value="Unassembled WGS sequence"/>
</dbReference>
<evidence type="ECO:0000313" key="2">
    <source>
        <dbReference type="Proteomes" id="UP001595975"/>
    </source>
</evidence>
<protein>
    <submittedName>
        <fullName evidence="1">Helix-turn-helix domain-containing protein</fullName>
    </submittedName>
</protein>
<sequence length="318" mass="34249">MANTRFVISPLHVATDGLWLLHPSAGAARRGPGVLVRESVRERRLVLLESFFTGAWSYIPDFINPQPDQHEESLERELHAVATVDPARLAGEIGVMLAGDAGIGITGGRAPRALLRALDRGEADFAERVAAELHQLWQAAVLPYWPALRARIDADIARRAQTAARQGLAGMLAGLHPRVRYEEDGLRLAVDARGEICASSLQLTPAVFSSDLHIAVDPLPGSGRQRPMILYPALPGPDADPGPAPAPPAGDLIGATRARILGDLETPRSTTELAERHWLAASTVSYHLGVLHRAGLLVKTRTGHRTLYQRTQRAGSLG</sequence>
<accession>A0ABW0X3R8</accession>
<dbReference type="Gene3D" id="1.10.10.10">
    <property type="entry name" value="Winged helix-like DNA-binding domain superfamily/Winged helix DNA-binding domain"/>
    <property type="match status" value="1"/>
</dbReference>
<proteinExistence type="predicted"/>
<keyword evidence="2" id="KW-1185">Reference proteome</keyword>
<evidence type="ECO:0000313" key="1">
    <source>
        <dbReference type="EMBL" id="MFC5665188.1"/>
    </source>
</evidence>
<dbReference type="InterPro" id="IPR036390">
    <property type="entry name" value="WH_DNA-bd_sf"/>
</dbReference>
<dbReference type="EMBL" id="JBHSOF010000024">
    <property type="protein sequence ID" value="MFC5665188.1"/>
    <property type="molecule type" value="Genomic_DNA"/>
</dbReference>